<evidence type="ECO:0000256" key="2">
    <source>
        <dbReference type="ARBA" id="ARBA00008290"/>
    </source>
</evidence>
<dbReference type="RefSeq" id="WP_146794267.1">
    <property type="nucleotide sequence ID" value="NZ_BJUU01000008.1"/>
</dbReference>
<dbReference type="PANTHER" id="PTHR28570:SF3">
    <property type="entry name" value="ASPARTYL AMINOPEPTIDASE"/>
    <property type="match status" value="1"/>
</dbReference>
<evidence type="ECO:0000256" key="8">
    <source>
        <dbReference type="ARBA" id="ARBA00023049"/>
    </source>
</evidence>
<protein>
    <recommendedName>
        <fullName evidence="10">M18 family aminopeptidase</fullName>
        <ecNumber evidence="10">3.4.11.-</ecNumber>
    </recommendedName>
</protein>
<reference evidence="11 12" key="1">
    <citation type="submission" date="2019-07" db="EMBL/GenBank/DDBJ databases">
        <title>Whole genome shotgun sequence of Agrococcus baldri NBRC 103055.</title>
        <authorList>
            <person name="Hosoyama A."/>
            <person name="Uohara A."/>
            <person name="Ohji S."/>
            <person name="Ichikawa N."/>
        </authorList>
    </citation>
    <scope>NUCLEOTIDE SEQUENCE [LARGE SCALE GENOMIC DNA]</scope>
    <source>
        <strain evidence="11 12">NBRC 103055</strain>
    </source>
</reference>
<keyword evidence="3 9" id="KW-0031">Aminopeptidase</keyword>
<dbReference type="Gene3D" id="2.30.250.10">
    <property type="entry name" value="Aminopeptidase i, Domain 2"/>
    <property type="match status" value="1"/>
</dbReference>
<dbReference type="GO" id="GO:0008270">
    <property type="term" value="F:zinc ion binding"/>
    <property type="evidence" value="ECO:0007669"/>
    <property type="project" value="InterPro"/>
</dbReference>
<proteinExistence type="inferred from homology"/>
<gene>
    <name evidence="11" type="ORF">ABA31_15510</name>
</gene>
<evidence type="ECO:0000256" key="3">
    <source>
        <dbReference type="ARBA" id="ARBA00022438"/>
    </source>
</evidence>
<evidence type="ECO:0000256" key="9">
    <source>
        <dbReference type="RuleBase" id="RU004386"/>
    </source>
</evidence>
<dbReference type="NCBIfam" id="NF002759">
    <property type="entry name" value="PRK02813.1"/>
    <property type="match status" value="1"/>
</dbReference>
<dbReference type="SUPFAM" id="SSF101821">
    <property type="entry name" value="Aminopeptidase/glucanase lid domain"/>
    <property type="match status" value="1"/>
</dbReference>
<dbReference type="AlphaFoldDB" id="A0AA87RH26"/>
<sequence length="429" mass="44767">MPTAPLAHADDLADFVDASPSSHHAAAEVARRLQQAGFAALDETDAWPEAPGRYLVVREGAVIAWVVPQGATATTPVRVFGAHSDSPGFKLKPQPTTGRLGWLQAGVEVYGGPLLSSWLDRELRLAGRLVLDDGSEVLAATGPLLRLPQLAIHLDRTANEGLTLDRQAHTQPVWGLGAPESADLLAEVAASAADGARIDAARIRGFDLVVADAARGAVFGKDDALFAAGRLDDLASVHAGTVAMAAAAEGFDGPHIPVLAVFDHEEVGSATRSGAAGPFLEDVLERIGFALGAGRQERMRALASSWCVSSDVGHSVHPNFAEKHDPVVRPLLGSGPILKINANQRYTTDGAGAAAWHGWCAQAGVTSQAFVSNNTVPCGSTIGPITATRLGIRTVDVGIPILSMHSARELAGVSDLFDLTRVAEAFFRG</sequence>
<keyword evidence="6 9" id="KW-0378">Hydrolase</keyword>
<dbReference type="Pfam" id="PF02127">
    <property type="entry name" value="Peptidase_M18"/>
    <property type="match status" value="1"/>
</dbReference>
<dbReference type="InterPro" id="IPR001948">
    <property type="entry name" value="Peptidase_M18"/>
</dbReference>
<dbReference type="EC" id="3.4.11.-" evidence="10"/>
<dbReference type="GO" id="GO:0008237">
    <property type="term" value="F:metallopeptidase activity"/>
    <property type="evidence" value="ECO:0007669"/>
    <property type="project" value="UniProtKB-KW"/>
</dbReference>
<accession>A0AA87RH26</accession>
<dbReference type="EMBL" id="BJUU01000008">
    <property type="protein sequence ID" value="GEK80200.1"/>
    <property type="molecule type" value="Genomic_DNA"/>
</dbReference>
<evidence type="ECO:0000313" key="12">
    <source>
        <dbReference type="Proteomes" id="UP000321749"/>
    </source>
</evidence>
<evidence type="ECO:0000256" key="5">
    <source>
        <dbReference type="ARBA" id="ARBA00022723"/>
    </source>
</evidence>
<keyword evidence="4 9" id="KW-0645">Protease</keyword>
<dbReference type="Gene3D" id="3.40.630.10">
    <property type="entry name" value="Zn peptidases"/>
    <property type="match status" value="1"/>
</dbReference>
<keyword evidence="5 9" id="KW-0479">Metal-binding</keyword>
<evidence type="ECO:0000313" key="11">
    <source>
        <dbReference type="EMBL" id="GEK80200.1"/>
    </source>
</evidence>
<dbReference type="PRINTS" id="PR00932">
    <property type="entry name" value="AMINO1PTASE"/>
</dbReference>
<dbReference type="GO" id="GO:0004177">
    <property type="term" value="F:aminopeptidase activity"/>
    <property type="evidence" value="ECO:0007669"/>
    <property type="project" value="UniProtKB-KW"/>
</dbReference>
<dbReference type="SUPFAM" id="SSF53187">
    <property type="entry name" value="Zn-dependent exopeptidases"/>
    <property type="match status" value="1"/>
</dbReference>
<dbReference type="PANTHER" id="PTHR28570">
    <property type="entry name" value="ASPARTYL AMINOPEPTIDASE"/>
    <property type="match status" value="1"/>
</dbReference>
<dbReference type="Proteomes" id="UP000321749">
    <property type="component" value="Unassembled WGS sequence"/>
</dbReference>
<keyword evidence="8 9" id="KW-0482">Metalloprotease</keyword>
<comment type="cofactor">
    <cofactor evidence="1 10">
        <name>Zn(2+)</name>
        <dbReference type="ChEBI" id="CHEBI:29105"/>
    </cofactor>
</comment>
<evidence type="ECO:0000256" key="7">
    <source>
        <dbReference type="ARBA" id="ARBA00022833"/>
    </source>
</evidence>
<organism evidence="11 12">
    <name type="scientific">Agrococcus baldri</name>
    <dbReference type="NCBI Taxonomy" id="153730"/>
    <lineage>
        <taxon>Bacteria</taxon>
        <taxon>Bacillati</taxon>
        <taxon>Actinomycetota</taxon>
        <taxon>Actinomycetes</taxon>
        <taxon>Micrococcales</taxon>
        <taxon>Microbacteriaceae</taxon>
        <taxon>Agrococcus</taxon>
    </lineage>
</organism>
<name>A0AA87RH26_9MICO</name>
<comment type="caution">
    <text evidence="11">The sequence shown here is derived from an EMBL/GenBank/DDBJ whole genome shotgun (WGS) entry which is preliminary data.</text>
</comment>
<dbReference type="GO" id="GO:0005737">
    <property type="term" value="C:cytoplasm"/>
    <property type="evidence" value="ECO:0007669"/>
    <property type="project" value="UniProtKB-ARBA"/>
</dbReference>
<keyword evidence="7 9" id="KW-0862">Zinc</keyword>
<comment type="similarity">
    <text evidence="2 9">Belongs to the peptidase M18 family.</text>
</comment>
<dbReference type="InterPro" id="IPR023358">
    <property type="entry name" value="Peptidase_M18_dom2"/>
</dbReference>
<evidence type="ECO:0000256" key="4">
    <source>
        <dbReference type="ARBA" id="ARBA00022670"/>
    </source>
</evidence>
<dbReference type="GO" id="GO:0006508">
    <property type="term" value="P:proteolysis"/>
    <property type="evidence" value="ECO:0007669"/>
    <property type="project" value="UniProtKB-KW"/>
</dbReference>
<evidence type="ECO:0000256" key="10">
    <source>
        <dbReference type="RuleBase" id="RU004387"/>
    </source>
</evidence>
<keyword evidence="12" id="KW-1185">Reference proteome</keyword>
<evidence type="ECO:0000256" key="6">
    <source>
        <dbReference type="ARBA" id="ARBA00022801"/>
    </source>
</evidence>
<evidence type="ECO:0000256" key="1">
    <source>
        <dbReference type="ARBA" id="ARBA00001947"/>
    </source>
</evidence>